<keyword evidence="3" id="KW-0813">Transport</keyword>
<evidence type="ECO:0000256" key="4">
    <source>
        <dbReference type="ARBA" id="ARBA00022475"/>
    </source>
</evidence>
<keyword evidence="5 9" id="KW-0812">Transmembrane</keyword>
<keyword evidence="6 9" id="KW-1133">Transmembrane helix</keyword>
<keyword evidence="4" id="KW-1003">Cell membrane</keyword>
<dbReference type="PANTHER" id="PTHR34979">
    <property type="entry name" value="INNER MEMBRANE PROTEIN YGAZ"/>
    <property type="match status" value="1"/>
</dbReference>
<dbReference type="GO" id="GO:1903785">
    <property type="term" value="P:L-valine transmembrane transport"/>
    <property type="evidence" value="ECO:0007669"/>
    <property type="project" value="TreeGrafter"/>
</dbReference>
<dbReference type="InterPro" id="IPR011606">
    <property type="entry name" value="Brnchd-chn_aa_trnsp_permease"/>
</dbReference>
<comment type="similarity">
    <text evidence="2">Belongs to the AzlC family.</text>
</comment>
<proteinExistence type="inferred from homology"/>
<evidence type="ECO:0000313" key="11">
    <source>
        <dbReference type="Proteomes" id="UP000460715"/>
    </source>
</evidence>
<dbReference type="OrthoDB" id="9803444at2"/>
<accession>A0A845BA30</accession>
<dbReference type="GO" id="GO:0005886">
    <property type="term" value="C:plasma membrane"/>
    <property type="evidence" value="ECO:0007669"/>
    <property type="project" value="UniProtKB-SubCell"/>
</dbReference>
<comment type="subcellular location">
    <subcellularLocation>
        <location evidence="1">Cell membrane</location>
        <topology evidence="1">Multi-pass membrane protein</topology>
    </subcellularLocation>
</comment>
<feature type="transmembrane region" description="Helical" evidence="9">
    <location>
        <begin position="187"/>
        <end position="203"/>
    </location>
</feature>
<evidence type="ECO:0000256" key="2">
    <source>
        <dbReference type="ARBA" id="ARBA00010735"/>
    </source>
</evidence>
<gene>
    <name evidence="10" type="ORF">E0493_09775</name>
</gene>
<dbReference type="EMBL" id="SNVJ01000007">
    <property type="protein sequence ID" value="MXP63635.1"/>
    <property type="molecule type" value="Genomic_DNA"/>
</dbReference>
<name>A0A845BA30_9PROT</name>
<evidence type="ECO:0000256" key="8">
    <source>
        <dbReference type="SAM" id="MobiDB-lite"/>
    </source>
</evidence>
<keyword evidence="7 9" id="KW-0472">Membrane</keyword>
<evidence type="ECO:0000256" key="7">
    <source>
        <dbReference type="ARBA" id="ARBA00023136"/>
    </source>
</evidence>
<feature type="transmembrane region" description="Helical" evidence="9">
    <location>
        <begin position="93"/>
        <end position="117"/>
    </location>
</feature>
<comment type="caution">
    <text evidence="10">The sequence shown here is derived from an EMBL/GenBank/DDBJ whole genome shotgun (WGS) entry which is preliminary data.</text>
</comment>
<reference evidence="10 11" key="1">
    <citation type="submission" date="2019-03" db="EMBL/GenBank/DDBJ databases">
        <title>Roseomonas sp. a novel Roseomonas species isolated from Sea whip Gorgonian.</title>
        <authorList>
            <person name="Li F."/>
            <person name="Pan X."/>
            <person name="Huang S."/>
            <person name="Li Z."/>
            <person name="Meng B."/>
        </authorList>
    </citation>
    <scope>NUCLEOTIDE SEQUENCE [LARGE SCALE GENOMIC DNA]</scope>
    <source>
        <strain evidence="10 11">M0104</strain>
    </source>
</reference>
<feature type="transmembrane region" description="Helical" evidence="9">
    <location>
        <begin position="153"/>
        <end position="175"/>
    </location>
</feature>
<dbReference type="Proteomes" id="UP000460715">
    <property type="component" value="Unassembled WGS sequence"/>
</dbReference>
<dbReference type="PANTHER" id="PTHR34979:SF1">
    <property type="entry name" value="INNER MEMBRANE PROTEIN YGAZ"/>
    <property type="match status" value="1"/>
</dbReference>
<organism evidence="10 11">
    <name type="scientific">Teichococcus coralli</name>
    <dbReference type="NCBI Taxonomy" id="2545983"/>
    <lineage>
        <taxon>Bacteria</taxon>
        <taxon>Pseudomonadati</taxon>
        <taxon>Pseudomonadota</taxon>
        <taxon>Alphaproteobacteria</taxon>
        <taxon>Acetobacterales</taxon>
        <taxon>Roseomonadaceae</taxon>
        <taxon>Roseomonas</taxon>
    </lineage>
</organism>
<sequence>MAEASGAETRGAETRGAETRGGPVRFTRDGVRRGARRAVPLLLGLLPFGLVVGVVSIGHGLSLVEALGMSALVYAGSAQLLALELWSDPAPILAATMAAAVVNIRMAPMGAALAPWLDRLRGLRLWGTLATLVDHSFAMSMAEIRAGGRDAGFLLGTSLVLYFGWIASVAAGHLLGGAVRLPPGHPLFFGGIAAFAALLVPLWRGARQDLLAWAAAAALAVALHRLGLPLPLLGGALAGAALAAWQEIRGAR</sequence>
<evidence type="ECO:0000256" key="3">
    <source>
        <dbReference type="ARBA" id="ARBA00022448"/>
    </source>
</evidence>
<evidence type="ECO:0000256" key="6">
    <source>
        <dbReference type="ARBA" id="ARBA00022989"/>
    </source>
</evidence>
<evidence type="ECO:0000256" key="5">
    <source>
        <dbReference type="ARBA" id="ARBA00022692"/>
    </source>
</evidence>
<keyword evidence="11" id="KW-1185">Reference proteome</keyword>
<dbReference type="Pfam" id="PF03591">
    <property type="entry name" value="AzlC"/>
    <property type="match status" value="1"/>
</dbReference>
<feature type="transmembrane region" description="Helical" evidence="9">
    <location>
        <begin position="210"/>
        <end position="226"/>
    </location>
</feature>
<evidence type="ECO:0000256" key="1">
    <source>
        <dbReference type="ARBA" id="ARBA00004651"/>
    </source>
</evidence>
<evidence type="ECO:0000256" key="9">
    <source>
        <dbReference type="SAM" id="Phobius"/>
    </source>
</evidence>
<feature type="region of interest" description="Disordered" evidence="8">
    <location>
        <begin position="1"/>
        <end position="26"/>
    </location>
</feature>
<dbReference type="RefSeq" id="WP_160936767.1">
    <property type="nucleotide sequence ID" value="NZ_SNVJ01000007.1"/>
</dbReference>
<feature type="transmembrane region" description="Helical" evidence="9">
    <location>
        <begin position="38"/>
        <end position="61"/>
    </location>
</feature>
<evidence type="ECO:0000313" key="10">
    <source>
        <dbReference type="EMBL" id="MXP63635.1"/>
    </source>
</evidence>
<protein>
    <submittedName>
        <fullName evidence="10">Branched-chain amino acid ABC transporter permease</fullName>
    </submittedName>
</protein>
<dbReference type="AlphaFoldDB" id="A0A845BA30"/>